<evidence type="ECO:0000313" key="2">
    <source>
        <dbReference type="Proteomes" id="UP000188605"/>
    </source>
</evidence>
<name>A0ACC8XAY7_9FIRM</name>
<gene>
    <name evidence="1" type="ORF">AN396_07430</name>
</gene>
<organism evidence="1 2">
    <name type="scientific">Candidatus Epulonipiscium fishelsonii</name>
    <dbReference type="NCBI Taxonomy" id="77094"/>
    <lineage>
        <taxon>Bacteria</taxon>
        <taxon>Bacillati</taxon>
        <taxon>Bacillota</taxon>
        <taxon>Clostridia</taxon>
        <taxon>Lachnospirales</taxon>
        <taxon>Lachnospiraceae</taxon>
        <taxon>Candidatus Epulonipiscium</taxon>
    </lineage>
</organism>
<dbReference type="EMBL" id="LJDB01000061">
    <property type="protein sequence ID" value="ONI39695.1"/>
    <property type="molecule type" value="Genomic_DNA"/>
</dbReference>
<proteinExistence type="predicted"/>
<comment type="caution">
    <text evidence="1">The sequence shown here is derived from an EMBL/GenBank/DDBJ whole genome shotgun (WGS) entry which is preliminary data.</text>
</comment>
<reference evidence="1" key="1">
    <citation type="submission" date="2016-08" db="EMBL/GenBank/DDBJ databases">
        <authorList>
            <person name="Ngugi D.K."/>
            <person name="Miyake S."/>
            <person name="Stingl U."/>
        </authorList>
    </citation>
    <scope>NUCLEOTIDE SEQUENCE</scope>
    <source>
        <strain evidence="1">SCG-B11WGA-EpuloA1</strain>
    </source>
</reference>
<sequence length="398" mass="45955">MQYRDFTKDGKKVSLLGFGCMRFKSKNGSVDKELAFEQMYYAYENGVNYYDTAYIYHGGKSEVLLGEFIKKYDIRDKVFIADKLPGYLINKAEQIEEIYNTQLKRLDTTYIDYYLMHMLDSLEAWEKLKNLGILEFIETKKTLGEIKNIGFSFHGVEEEFIKILEDYPWDFCQIQYNYLDEHNQAGTVGLKRAYELGIGVVIMEPLRGGSLAAKAPDKVKEIFENYRKRRSPAFWGLRWVMNHKEVSVVLSGMNDLNHIKENIKAATLTTPNNMKPRELEIIEQVKQVYKSLMKVPCTGCNYCMPCPFGVAIPYVFSDYNNKYFFGKSLVTRIMYMARAVGFGVEKPSGANLCKWCGKCVPHCPQHIDIPVKLAEAHKELSNPVIMKALKIGKKFFKK</sequence>
<protein>
    <submittedName>
        <fullName evidence="1">Uncharacterized protein</fullName>
    </submittedName>
</protein>
<accession>A0ACC8XAY7</accession>
<keyword evidence="2" id="KW-1185">Reference proteome</keyword>
<evidence type="ECO:0000313" key="1">
    <source>
        <dbReference type="EMBL" id="ONI39695.1"/>
    </source>
</evidence>
<dbReference type="Proteomes" id="UP000188605">
    <property type="component" value="Unassembled WGS sequence"/>
</dbReference>